<proteinExistence type="predicted"/>
<dbReference type="EMBL" id="JADJMH010000034">
    <property type="protein sequence ID" value="MBK7677108.1"/>
    <property type="molecule type" value="Genomic_DNA"/>
</dbReference>
<accession>A0A935UIZ5</accession>
<reference evidence="2 3" key="1">
    <citation type="submission" date="2020-10" db="EMBL/GenBank/DDBJ databases">
        <title>Connecting structure to function with the recovery of over 1000 high-quality activated sludge metagenome-assembled genomes encoding full-length rRNA genes using long-read sequencing.</title>
        <authorList>
            <person name="Singleton C.M."/>
            <person name="Petriglieri F."/>
            <person name="Kristensen J.M."/>
            <person name="Kirkegaard R.H."/>
            <person name="Michaelsen T.Y."/>
            <person name="Andersen M.H."/>
            <person name="Karst S.M."/>
            <person name="Dueholm M.S."/>
            <person name="Nielsen P.H."/>
            <person name="Albertsen M."/>
        </authorList>
    </citation>
    <scope>NUCLEOTIDE SEQUENCE [LARGE SCALE GENOMIC DNA]</scope>
    <source>
        <strain evidence="2">EsbW_18-Q3-R4-48_BATAC.285</strain>
    </source>
</reference>
<protein>
    <submittedName>
        <fullName evidence="2">Uncharacterized protein</fullName>
    </submittedName>
</protein>
<feature type="region of interest" description="Disordered" evidence="1">
    <location>
        <begin position="48"/>
        <end position="111"/>
    </location>
</feature>
<evidence type="ECO:0000256" key="1">
    <source>
        <dbReference type="SAM" id="MobiDB-lite"/>
    </source>
</evidence>
<dbReference type="Proteomes" id="UP000697998">
    <property type="component" value="Unassembled WGS sequence"/>
</dbReference>
<comment type="caution">
    <text evidence="2">The sequence shown here is derived from an EMBL/GenBank/DDBJ whole genome shotgun (WGS) entry which is preliminary data.</text>
</comment>
<evidence type="ECO:0000313" key="2">
    <source>
        <dbReference type="EMBL" id="MBK7677108.1"/>
    </source>
</evidence>
<gene>
    <name evidence="2" type="ORF">IPJ27_21495</name>
</gene>
<dbReference type="AlphaFoldDB" id="A0A935UIZ5"/>
<sequence length="131" mass="13431">MRVSPLHPWAVDGIIEGALDVFLAQTGKADVALELLHGLLVDMNGGPSAGAAQRLWQSPVARPESPPAQSARAPISQFGRSATSRLGSTPEPGRSLRGGSAPEPGGHLSYALSEQPGSFQVAHGLTSFGVG</sequence>
<name>A0A935UIZ5_9PROT</name>
<evidence type="ECO:0000313" key="3">
    <source>
        <dbReference type="Proteomes" id="UP000697998"/>
    </source>
</evidence>
<feature type="compositionally biased region" description="Polar residues" evidence="1">
    <location>
        <begin position="78"/>
        <end position="87"/>
    </location>
</feature>
<organism evidence="2 3">
    <name type="scientific">Candidatus Accumulibacter proximus</name>
    <dbReference type="NCBI Taxonomy" id="2954385"/>
    <lineage>
        <taxon>Bacteria</taxon>
        <taxon>Pseudomonadati</taxon>
        <taxon>Pseudomonadota</taxon>
        <taxon>Betaproteobacteria</taxon>
        <taxon>Candidatus Accumulibacter</taxon>
    </lineage>
</organism>